<evidence type="ECO:0000313" key="8">
    <source>
        <dbReference type="EMBL" id="GMI07736.1"/>
    </source>
</evidence>
<feature type="compositionally biased region" description="Polar residues" evidence="6">
    <location>
        <begin position="414"/>
        <end position="424"/>
    </location>
</feature>
<accession>A0A9W7F9K0</accession>
<feature type="domain" description="TLDc" evidence="7">
    <location>
        <begin position="954"/>
        <end position="1115"/>
    </location>
</feature>
<dbReference type="SMART" id="SM00584">
    <property type="entry name" value="TLDc"/>
    <property type="match status" value="1"/>
</dbReference>
<comment type="subcellular location">
    <subcellularLocation>
        <location evidence="1">Mitochondrion</location>
    </subcellularLocation>
</comment>
<feature type="compositionally biased region" description="Polar residues" evidence="6">
    <location>
        <begin position="936"/>
        <end position="945"/>
    </location>
</feature>
<evidence type="ECO:0000256" key="3">
    <source>
        <dbReference type="ARBA" id="ARBA00023128"/>
    </source>
</evidence>
<comment type="caution">
    <text evidence="8">The sequence shown here is derived from an EMBL/GenBank/DDBJ whole genome shotgun (WGS) entry which is preliminary data.</text>
</comment>
<dbReference type="InterPro" id="IPR006571">
    <property type="entry name" value="TLDc_dom"/>
</dbReference>
<dbReference type="PANTHER" id="PTHR23354:SF62">
    <property type="entry name" value="MUSTARD, ISOFORM V"/>
    <property type="match status" value="1"/>
</dbReference>
<evidence type="ECO:0000256" key="4">
    <source>
        <dbReference type="ARBA" id="ARBA00040604"/>
    </source>
</evidence>
<dbReference type="GO" id="GO:0005739">
    <property type="term" value="C:mitochondrion"/>
    <property type="evidence" value="ECO:0007669"/>
    <property type="project" value="UniProtKB-SubCell"/>
</dbReference>
<evidence type="ECO:0000256" key="1">
    <source>
        <dbReference type="ARBA" id="ARBA00004173"/>
    </source>
</evidence>
<organism evidence="8 9">
    <name type="scientific">Triparma verrucosa</name>
    <dbReference type="NCBI Taxonomy" id="1606542"/>
    <lineage>
        <taxon>Eukaryota</taxon>
        <taxon>Sar</taxon>
        <taxon>Stramenopiles</taxon>
        <taxon>Ochrophyta</taxon>
        <taxon>Bolidophyceae</taxon>
        <taxon>Parmales</taxon>
        <taxon>Triparmaceae</taxon>
        <taxon>Triparma</taxon>
    </lineage>
</organism>
<name>A0A9W7F9K0_9STRA</name>
<keyword evidence="3" id="KW-0496">Mitochondrion</keyword>
<sequence length="1116" mass="123269">MFAFLNDVIDSSIANPETSAAWTRLLLEERYSISNGALESLRKLPTLDSDPSPHGPSAANSAKKKEDGVMNLCCDSLYARILPFKCPECSKPSSSKGAQDDTASSQLSVRSTAKLSSLAPTSPNLPRAFASMLVSLEGLLLHGLSWSSTPTYGSHQVEKTCHDFLSLLTVLQEGEGKFESNADKALLESVRRKRRRNDGGLCGGVSVKDREQYDEYLHLLNDVAKKVKVEGVSTVEVVRSWVKEATGVWGSFEAFYRILFHSSNREYLEMFYAPWSLFRSPAEDLALKNAFITLSRMKLHCCELDSSEIGVRVPSQWWPLNHVSYKARGKFDEEHNPANSLNEKDQNVRKLKDDLNQVKERLAREVGETKTVEDGLDKFADVLDRGLHMLVNVNNNSKAKAGEGSATNNGGGSATSAAQYQHQQLKGPGKAAPIPGSERGSNQVTLFNAPLSVLARSQTHSGPKCTYDPEVCVPLKVLKLLDRVERDIDHPNLFEPQGLDMQSVMEKFDDEDETLNGREASVLLVKWLGGLKGGGILGPKGDLLAALKSSDGDRIRAYVRSVLTPPADLVIVRLFEALKFGLERVHSVRNDLKGVRVAFLMNDCLFGLQEGTQTRAARSPSSEDDAYMQEGVLVSDFVLDYFIKDDTLLSEIKRDHEARLEQFNKRFNNYKELVDDLGRELDVSIQDSSTVQGGSSEKGPVDLELLLKFSGLVVENYSKVGENIEREDSSTLGVLRHHNFTNEDGLRSVGPTTITVLSKFLVSFSSQALSLFGRLNVGSPTVFQVAKEVVDIVKVNLGMRNSVGNTDRVNFDDTFDISRTAAPERYDILAEEDGFIDVAVIGLIMFSESFDQGMGNVRSGLGMSLKNGKGLKSVWEGYVLWKGHMLVEQREEEEKKGKGSSAGTLERREEFNIDDEDIKADSSSISSSSSSNNNNQVTKDFSSGSPRAYVKNSRIITKAKLKNLSEKLPHYIQRRQIVKLFDSNEGGTLDDLYEGCSGYDYSIILIEDEEGNMFGGFAVEEWKKKEGWGGGEDSFVFKFQGDEVKSFSNSKGNKMYQTSTEEFLGMGSGKGGTFAIYIDRELAVGGSCETGTFNNVMLSGGEEFIVEKLEVWSFVI</sequence>
<evidence type="ECO:0000256" key="6">
    <source>
        <dbReference type="SAM" id="MobiDB-lite"/>
    </source>
</evidence>
<keyword evidence="5" id="KW-0175">Coiled coil</keyword>
<feature type="region of interest" description="Disordered" evidence="6">
    <location>
        <begin position="398"/>
        <end position="438"/>
    </location>
</feature>
<feature type="compositionally biased region" description="Low complexity" evidence="6">
    <location>
        <begin position="922"/>
        <end position="935"/>
    </location>
</feature>
<evidence type="ECO:0000256" key="2">
    <source>
        <dbReference type="ARBA" id="ARBA00009540"/>
    </source>
</evidence>
<feature type="region of interest" description="Disordered" evidence="6">
    <location>
        <begin position="890"/>
        <end position="946"/>
    </location>
</feature>
<protein>
    <recommendedName>
        <fullName evidence="4">Oxidation resistance protein 1</fullName>
    </recommendedName>
</protein>
<evidence type="ECO:0000313" key="9">
    <source>
        <dbReference type="Proteomes" id="UP001165160"/>
    </source>
</evidence>
<proteinExistence type="inferred from homology"/>
<dbReference type="EMBL" id="BRXX01000369">
    <property type="protein sequence ID" value="GMI07736.1"/>
    <property type="molecule type" value="Genomic_DNA"/>
</dbReference>
<evidence type="ECO:0000256" key="5">
    <source>
        <dbReference type="SAM" id="Coils"/>
    </source>
</evidence>
<dbReference type="AlphaFoldDB" id="A0A9W7F9K0"/>
<reference evidence="9" key="1">
    <citation type="journal article" date="2023" name="Commun. Biol.">
        <title>Genome analysis of Parmales, the sister group of diatoms, reveals the evolutionary specialization of diatoms from phago-mixotrophs to photoautotrophs.</title>
        <authorList>
            <person name="Ban H."/>
            <person name="Sato S."/>
            <person name="Yoshikawa S."/>
            <person name="Yamada K."/>
            <person name="Nakamura Y."/>
            <person name="Ichinomiya M."/>
            <person name="Sato N."/>
            <person name="Blanc-Mathieu R."/>
            <person name="Endo H."/>
            <person name="Kuwata A."/>
            <person name="Ogata H."/>
        </authorList>
    </citation>
    <scope>NUCLEOTIDE SEQUENCE [LARGE SCALE GENOMIC DNA]</scope>
    <source>
        <strain evidence="9">NIES 3699</strain>
    </source>
</reference>
<dbReference type="Pfam" id="PF07534">
    <property type="entry name" value="TLD"/>
    <property type="match status" value="1"/>
</dbReference>
<dbReference type="Proteomes" id="UP001165160">
    <property type="component" value="Unassembled WGS sequence"/>
</dbReference>
<feature type="coiled-coil region" evidence="5">
    <location>
        <begin position="341"/>
        <end position="368"/>
    </location>
</feature>
<comment type="similarity">
    <text evidence="2">Belongs to the OXR1 family.</text>
</comment>
<dbReference type="PROSITE" id="PS51886">
    <property type="entry name" value="TLDC"/>
    <property type="match status" value="1"/>
</dbReference>
<feature type="region of interest" description="Disordered" evidence="6">
    <location>
        <begin position="44"/>
        <end position="63"/>
    </location>
</feature>
<dbReference type="PANTHER" id="PTHR23354">
    <property type="entry name" value="NUCLEOLAR PROTEIN 7/ESTROGEN RECEPTOR COACTIVATOR-RELATED"/>
    <property type="match status" value="1"/>
</dbReference>
<evidence type="ECO:0000259" key="7">
    <source>
        <dbReference type="PROSITE" id="PS51886"/>
    </source>
</evidence>
<feature type="coiled-coil region" evidence="5">
    <location>
        <begin position="653"/>
        <end position="680"/>
    </location>
</feature>
<gene>
    <name evidence="8" type="ORF">TrVE_jg5006</name>
</gene>
<keyword evidence="9" id="KW-1185">Reference proteome</keyword>